<feature type="domain" description="BCS1 N-terminal" evidence="13">
    <location>
        <begin position="18"/>
        <end position="199"/>
    </location>
</feature>
<dbReference type="SUPFAM" id="SSF52540">
    <property type="entry name" value="P-loop containing nucleoside triphosphate hydrolases"/>
    <property type="match status" value="1"/>
</dbReference>
<organism evidence="14">
    <name type="scientific">Singulisphaera sp. Ch08</name>
    <dbReference type="NCBI Taxonomy" id="3120278"/>
    <lineage>
        <taxon>Bacteria</taxon>
        <taxon>Pseudomonadati</taxon>
        <taxon>Planctomycetota</taxon>
        <taxon>Planctomycetia</taxon>
        <taxon>Isosphaerales</taxon>
        <taxon>Isosphaeraceae</taxon>
        <taxon>Singulisphaera</taxon>
    </lineage>
</organism>
<name>A0AAU7CN46_9BACT</name>
<dbReference type="Pfam" id="PF25426">
    <property type="entry name" value="AAA_lid_BCS1"/>
    <property type="match status" value="1"/>
</dbReference>
<evidence type="ECO:0000256" key="4">
    <source>
        <dbReference type="ARBA" id="ARBA00022741"/>
    </source>
</evidence>
<dbReference type="CDD" id="cd19510">
    <property type="entry name" value="RecA-like_BCS1"/>
    <property type="match status" value="1"/>
</dbReference>
<dbReference type="InterPro" id="IPR014851">
    <property type="entry name" value="BCS1_N"/>
</dbReference>
<comment type="catalytic activity">
    <reaction evidence="9">
        <text>ATP + H2O = ADP + phosphate + H(+)</text>
        <dbReference type="Rhea" id="RHEA:13065"/>
        <dbReference type="ChEBI" id="CHEBI:15377"/>
        <dbReference type="ChEBI" id="CHEBI:15378"/>
        <dbReference type="ChEBI" id="CHEBI:30616"/>
        <dbReference type="ChEBI" id="CHEBI:43474"/>
        <dbReference type="ChEBI" id="CHEBI:456216"/>
    </reaction>
    <physiologicalReaction direction="left-to-right" evidence="9">
        <dbReference type="Rhea" id="RHEA:13066"/>
    </physiologicalReaction>
</comment>
<dbReference type="PANTHER" id="PTHR23070">
    <property type="entry name" value="BCS1 AAA-TYPE ATPASE"/>
    <property type="match status" value="1"/>
</dbReference>
<comment type="similarity">
    <text evidence="2">Belongs to the AAA ATPase family. BCS1 subfamily.</text>
</comment>
<dbReference type="InterPro" id="IPR003960">
    <property type="entry name" value="ATPase_AAA_CS"/>
</dbReference>
<dbReference type="GO" id="GO:0016020">
    <property type="term" value="C:membrane"/>
    <property type="evidence" value="ECO:0007669"/>
    <property type="project" value="UniProtKB-SubCell"/>
</dbReference>
<comment type="subcellular location">
    <subcellularLocation>
        <location evidence="1">Membrane</location>
        <topology evidence="1">Single-pass membrane protein</topology>
    </subcellularLocation>
</comment>
<protein>
    <submittedName>
        <fullName evidence="14">AAA family ATPase</fullName>
    </submittedName>
</protein>
<keyword evidence="6 10" id="KW-0067">ATP-binding</keyword>
<evidence type="ECO:0000259" key="13">
    <source>
        <dbReference type="SMART" id="SM01024"/>
    </source>
</evidence>
<evidence type="ECO:0000256" key="5">
    <source>
        <dbReference type="ARBA" id="ARBA00022801"/>
    </source>
</evidence>
<dbReference type="Gene3D" id="3.40.50.300">
    <property type="entry name" value="P-loop containing nucleotide triphosphate hydrolases"/>
    <property type="match status" value="1"/>
</dbReference>
<evidence type="ECO:0000313" key="14">
    <source>
        <dbReference type="EMBL" id="XBH06525.1"/>
    </source>
</evidence>
<dbReference type="AlphaFoldDB" id="A0AAU7CN46"/>
<dbReference type="EMBL" id="CP155447">
    <property type="protein sequence ID" value="XBH06525.1"/>
    <property type="molecule type" value="Genomic_DNA"/>
</dbReference>
<evidence type="ECO:0000256" key="6">
    <source>
        <dbReference type="ARBA" id="ARBA00022840"/>
    </source>
</evidence>
<dbReference type="InterPro" id="IPR050747">
    <property type="entry name" value="Mitochondrial_chaperone_BCS1"/>
</dbReference>
<evidence type="ECO:0000256" key="2">
    <source>
        <dbReference type="ARBA" id="ARBA00007448"/>
    </source>
</evidence>
<evidence type="ECO:0000256" key="10">
    <source>
        <dbReference type="RuleBase" id="RU003651"/>
    </source>
</evidence>
<keyword evidence="7" id="KW-1133">Transmembrane helix</keyword>
<dbReference type="RefSeq" id="WP_406699375.1">
    <property type="nucleotide sequence ID" value="NZ_CP155447.1"/>
</dbReference>
<dbReference type="InterPro" id="IPR003959">
    <property type="entry name" value="ATPase_AAA_core"/>
</dbReference>
<feature type="region of interest" description="Disordered" evidence="11">
    <location>
        <begin position="430"/>
        <end position="450"/>
    </location>
</feature>
<dbReference type="PROSITE" id="PS00674">
    <property type="entry name" value="AAA"/>
    <property type="match status" value="1"/>
</dbReference>
<feature type="domain" description="AAA+ ATPase" evidence="12">
    <location>
        <begin position="230"/>
        <end position="358"/>
    </location>
</feature>
<dbReference type="Pfam" id="PF08740">
    <property type="entry name" value="BCS1_N"/>
    <property type="match status" value="1"/>
</dbReference>
<dbReference type="InterPro" id="IPR057495">
    <property type="entry name" value="AAA_lid_BCS1"/>
</dbReference>
<evidence type="ECO:0000256" key="11">
    <source>
        <dbReference type="SAM" id="MobiDB-lite"/>
    </source>
</evidence>
<dbReference type="InterPro" id="IPR027417">
    <property type="entry name" value="P-loop_NTPase"/>
</dbReference>
<dbReference type="SMART" id="SM00382">
    <property type="entry name" value="AAA"/>
    <property type="match status" value="1"/>
</dbReference>
<keyword evidence="8" id="KW-0472">Membrane</keyword>
<dbReference type="GO" id="GO:0016887">
    <property type="term" value="F:ATP hydrolysis activity"/>
    <property type="evidence" value="ECO:0007669"/>
    <property type="project" value="InterPro"/>
</dbReference>
<evidence type="ECO:0000256" key="7">
    <source>
        <dbReference type="ARBA" id="ARBA00022989"/>
    </source>
</evidence>
<keyword evidence="4 10" id="KW-0547">Nucleotide-binding</keyword>
<dbReference type="GO" id="GO:0005524">
    <property type="term" value="F:ATP binding"/>
    <property type="evidence" value="ECO:0007669"/>
    <property type="project" value="UniProtKB-KW"/>
</dbReference>
<keyword evidence="5" id="KW-0378">Hydrolase</keyword>
<gene>
    <name evidence="14" type="ORF">V5E97_10950</name>
</gene>
<evidence type="ECO:0000256" key="1">
    <source>
        <dbReference type="ARBA" id="ARBA00004167"/>
    </source>
</evidence>
<dbReference type="SMART" id="SM01024">
    <property type="entry name" value="BCS1_N"/>
    <property type="match status" value="1"/>
</dbReference>
<evidence type="ECO:0000256" key="3">
    <source>
        <dbReference type="ARBA" id="ARBA00022692"/>
    </source>
</evidence>
<proteinExistence type="inferred from homology"/>
<evidence type="ECO:0000259" key="12">
    <source>
        <dbReference type="SMART" id="SM00382"/>
    </source>
</evidence>
<evidence type="ECO:0000256" key="9">
    <source>
        <dbReference type="ARBA" id="ARBA00048778"/>
    </source>
</evidence>
<sequence length="464" mass="52257">MFHWLEDHQFLTGGLTLMVVGALMTTLRELPRTIWNWILWGLIISVEIPDRDPAFRWLRRWVAEHRYARRARQLSLTTQWSSPDPMVEDQEEDEDYSGQGDWKARFILSPAPGTHLMTYRGRLLIFHRDRRALENGGVHSFQETLTVQLLGGNRAMLDDLLKEAHQMAKPRVPGVNILTAQYEDWSVNSLRPKRPLASIVLADDMLDEIIADMRTFLSSGSWYSMRGVPHRRGYLLDGPPGNGKTTLVVAAAGELDLSVAVLNLNSKVMTDESLRTLVDALPYGTILLIEDVDCAFGTKRDAKEVMGVTLSGLLNALDGVSSREGRILFLTTNHPERLDPALIRPGRIDRSFHLGNTTPEQARRLFAWFYNEEGNQNAEIARLANEFADRIPDGSICMAAIQVHLLRYRSDPVAAVRRFDLKQLEFQTPLREDDPPWSTAGESDELSLPCPASHPCEAEAAIVG</sequence>
<accession>A0AAU7CN46</accession>
<reference evidence="14" key="1">
    <citation type="submission" date="2024-05" db="EMBL/GenBank/DDBJ databases">
        <title>Planctomycetes of the genus Singulisphaera possess chitinolytic capabilities.</title>
        <authorList>
            <person name="Ivanova A."/>
        </authorList>
    </citation>
    <scope>NUCLEOTIDE SEQUENCE</scope>
    <source>
        <strain evidence="14">Ch08T</strain>
    </source>
</reference>
<evidence type="ECO:0000256" key="8">
    <source>
        <dbReference type="ARBA" id="ARBA00023136"/>
    </source>
</evidence>
<dbReference type="InterPro" id="IPR003593">
    <property type="entry name" value="AAA+_ATPase"/>
</dbReference>
<keyword evidence="3" id="KW-0812">Transmembrane</keyword>
<dbReference type="Pfam" id="PF00004">
    <property type="entry name" value="AAA"/>
    <property type="match status" value="1"/>
</dbReference>